<dbReference type="AlphaFoldDB" id="A0A5J9SYY4"/>
<evidence type="ECO:0000256" key="1">
    <source>
        <dbReference type="SAM" id="MobiDB-lite"/>
    </source>
</evidence>
<feature type="region of interest" description="Disordered" evidence="1">
    <location>
        <begin position="1"/>
        <end position="35"/>
    </location>
</feature>
<protein>
    <submittedName>
        <fullName evidence="2">Uncharacterized protein</fullName>
    </submittedName>
</protein>
<feature type="non-terminal residue" evidence="2">
    <location>
        <position position="1"/>
    </location>
</feature>
<accession>A0A5J9SYY4</accession>
<dbReference type="Gramene" id="TVU04298">
    <property type="protein sequence ID" value="TVU04298"/>
    <property type="gene ID" value="EJB05_50133"/>
</dbReference>
<comment type="caution">
    <text evidence="2">The sequence shown here is derived from an EMBL/GenBank/DDBJ whole genome shotgun (WGS) entry which is preliminary data.</text>
</comment>
<sequence length="162" mass="17700">MEDEGLLWEPLPPPGSPLFPRADAHAGKDPGQLTTRVFGRPRQREVLPRVGSVLTGERPWSSDSWQPARSFFPVSLAPAYDARAAASSLLDDAAAGRLLAARPLRRIQPSSPAKRAIPAASPSTNTTLAELKKCLAKAYELEDPKCIVVFCFPLHRCESFRL</sequence>
<dbReference type="Proteomes" id="UP000324897">
    <property type="component" value="Unassembled WGS sequence"/>
</dbReference>
<organism evidence="2 3">
    <name type="scientific">Eragrostis curvula</name>
    <name type="common">weeping love grass</name>
    <dbReference type="NCBI Taxonomy" id="38414"/>
    <lineage>
        <taxon>Eukaryota</taxon>
        <taxon>Viridiplantae</taxon>
        <taxon>Streptophyta</taxon>
        <taxon>Embryophyta</taxon>
        <taxon>Tracheophyta</taxon>
        <taxon>Spermatophyta</taxon>
        <taxon>Magnoliopsida</taxon>
        <taxon>Liliopsida</taxon>
        <taxon>Poales</taxon>
        <taxon>Poaceae</taxon>
        <taxon>PACMAD clade</taxon>
        <taxon>Chloridoideae</taxon>
        <taxon>Eragrostideae</taxon>
        <taxon>Eragrostidinae</taxon>
        <taxon>Eragrostis</taxon>
    </lineage>
</organism>
<keyword evidence="3" id="KW-1185">Reference proteome</keyword>
<reference evidence="2 3" key="1">
    <citation type="journal article" date="2019" name="Sci. Rep.">
        <title>A high-quality genome of Eragrostis curvula grass provides insights into Poaceae evolution and supports new strategies to enhance forage quality.</title>
        <authorList>
            <person name="Carballo J."/>
            <person name="Santos B.A.C.M."/>
            <person name="Zappacosta D."/>
            <person name="Garbus I."/>
            <person name="Selva J.P."/>
            <person name="Gallo C.A."/>
            <person name="Diaz A."/>
            <person name="Albertini E."/>
            <person name="Caccamo M."/>
            <person name="Echenique V."/>
        </authorList>
    </citation>
    <scope>NUCLEOTIDE SEQUENCE [LARGE SCALE GENOMIC DNA]</scope>
    <source>
        <strain evidence="3">cv. Victoria</strain>
        <tissue evidence="2">Leaf</tissue>
    </source>
</reference>
<evidence type="ECO:0000313" key="3">
    <source>
        <dbReference type="Proteomes" id="UP000324897"/>
    </source>
</evidence>
<name>A0A5J9SYY4_9POAL</name>
<proteinExistence type="predicted"/>
<evidence type="ECO:0000313" key="2">
    <source>
        <dbReference type="EMBL" id="TVU04298.1"/>
    </source>
</evidence>
<dbReference type="EMBL" id="RWGY01000074">
    <property type="protein sequence ID" value="TVU04298.1"/>
    <property type="molecule type" value="Genomic_DNA"/>
</dbReference>
<gene>
    <name evidence="2" type="ORF">EJB05_50133</name>
</gene>